<keyword evidence="2" id="KW-1185">Reference proteome</keyword>
<sequence>MTHDLNPDPGSAQIRLSPDAALVLFELLSRWSSDEGASTPDEACFESPAEIGVLHGLLAELETQLSAPFQADYPLLLKEARDRLRDTWSGRTLRD</sequence>
<comment type="caution">
    <text evidence="1">The sequence shown here is derived from an EMBL/GenBank/DDBJ whole genome shotgun (WGS) entry which is preliminary data.</text>
</comment>
<organism evidence="1 2">
    <name type="scientific">Devosia soli</name>
    <dbReference type="NCBI Taxonomy" id="361041"/>
    <lineage>
        <taxon>Bacteria</taxon>
        <taxon>Pseudomonadati</taxon>
        <taxon>Pseudomonadota</taxon>
        <taxon>Alphaproteobacteria</taxon>
        <taxon>Hyphomicrobiales</taxon>
        <taxon>Devosiaceae</taxon>
        <taxon>Devosia</taxon>
    </lineage>
</organism>
<dbReference type="Proteomes" id="UP000033514">
    <property type="component" value="Unassembled WGS sequence"/>
</dbReference>
<protein>
    <submittedName>
        <fullName evidence="1">Uncharacterized protein</fullName>
    </submittedName>
</protein>
<evidence type="ECO:0000313" key="2">
    <source>
        <dbReference type="Proteomes" id="UP000033514"/>
    </source>
</evidence>
<reference evidence="1 2" key="1">
    <citation type="submission" date="2015-03" db="EMBL/GenBank/DDBJ databases">
        <authorList>
            <person name="Hassan Y.I."/>
            <person name="Lepp D."/>
            <person name="Zhou T."/>
        </authorList>
    </citation>
    <scope>NUCLEOTIDE SEQUENCE [LARGE SCALE GENOMIC DNA]</scope>
    <source>
        <strain evidence="1 2">GH2-10</strain>
    </source>
</reference>
<gene>
    <name evidence="1" type="ORF">VW35_02060</name>
</gene>
<proteinExistence type="predicted"/>
<dbReference type="OrthoDB" id="7584051at2"/>
<evidence type="ECO:0000313" key="1">
    <source>
        <dbReference type="EMBL" id="KKB80982.1"/>
    </source>
</evidence>
<accession>A0A0F5LHC5</accession>
<dbReference type="STRING" id="361041.VW35_02060"/>
<dbReference type="PATRIC" id="fig|361041.3.peg.3796"/>
<dbReference type="AlphaFoldDB" id="A0A0F5LHC5"/>
<dbReference type="EMBL" id="LAJG01000005">
    <property type="protein sequence ID" value="KKB80982.1"/>
    <property type="molecule type" value="Genomic_DNA"/>
</dbReference>
<name>A0A0F5LHC5_9HYPH</name>